<dbReference type="Pfam" id="PF00174">
    <property type="entry name" value="Oxidored_molyb"/>
    <property type="match status" value="1"/>
</dbReference>
<keyword evidence="1" id="KW-0732">Signal</keyword>
<evidence type="ECO:0000313" key="3">
    <source>
        <dbReference type="EMBL" id="CUK26494.1"/>
    </source>
</evidence>
<name>A0A0P1IX00_9RHOB</name>
<accession>A0A0P1IX00</accession>
<dbReference type="RefSeq" id="WP_058315375.1">
    <property type="nucleotide sequence ID" value="NZ_CYTO01000009.1"/>
</dbReference>
<dbReference type="EMBL" id="CYUE01000020">
    <property type="protein sequence ID" value="CUK26494.1"/>
    <property type="molecule type" value="Genomic_DNA"/>
</dbReference>
<dbReference type="OrthoDB" id="9798763at2"/>
<dbReference type="Proteomes" id="UP000051184">
    <property type="component" value="Unassembled WGS sequence"/>
</dbReference>
<dbReference type="Gene3D" id="3.90.420.10">
    <property type="entry name" value="Oxidoreductase, molybdopterin-binding domain"/>
    <property type="match status" value="1"/>
</dbReference>
<evidence type="ECO:0000259" key="2">
    <source>
        <dbReference type="Pfam" id="PF00174"/>
    </source>
</evidence>
<feature type="domain" description="Oxidoreductase molybdopterin-binding" evidence="2">
    <location>
        <begin position="32"/>
        <end position="143"/>
    </location>
</feature>
<dbReference type="SUPFAM" id="SSF56524">
    <property type="entry name" value="Oxidoreductase molybdopterin-binding domain"/>
    <property type="match status" value="1"/>
</dbReference>
<feature type="signal peptide" evidence="1">
    <location>
        <begin position="1"/>
        <end position="24"/>
    </location>
</feature>
<sequence>MSRFLCIFLGICVVAFSTSVPGHAKEVVQGPEPVLLEITDISSREKEVTISLDLPALDGMENQEIVTSTIWTNGVNRFEGVRLTELLKNLDLSGNKIRVTAINDYAVEFALNEPLNDDAIVAFRMNGEPMSRRGKGPLWLLYPFDQSAKYRTETIYARSVWQLNRIDVIE</sequence>
<gene>
    <name evidence="3" type="ORF">TA5114_02305</name>
</gene>
<dbReference type="AlphaFoldDB" id="A0A0P1IX00"/>
<dbReference type="InterPro" id="IPR036374">
    <property type="entry name" value="OxRdtase_Mopterin-bd_sf"/>
</dbReference>
<keyword evidence="4" id="KW-1185">Reference proteome</keyword>
<feature type="chain" id="PRO_5006065697" evidence="1">
    <location>
        <begin position="25"/>
        <end position="170"/>
    </location>
</feature>
<evidence type="ECO:0000313" key="4">
    <source>
        <dbReference type="Proteomes" id="UP000051184"/>
    </source>
</evidence>
<evidence type="ECO:0000256" key="1">
    <source>
        <dbReference type="SAM" id="SignalP"/>
    </source>
</evidence>
<protein>
    <submittedName>
        <fullName evidence="3">Oxidoreductase molybdopterin binding domain protein</fullName>
    </submittedName>
</protein>
<organism evidence="3 4">
    <name type="scientific">Cognatishimia activa</name>
    <dbReference type="NCBI Taxonomy" id="1715691"/>
    <lineage>
        <taxon>Bacteria</taxon>
        <taxon>Pseudomonadati</taxon>
        <taxon>Pseudomonadota</taxon>
        <taxon>Alphaproteobacteria</taxon>
        <taxon>Rhodobacterales</taxon>
        <taxon>Paracoccaceae</taxon>
        <taxon>Cognatishimia</taxon>
    </lineage>
</organism>
<dbReference type="InterPro" id="IPR000572">
    <property type="entry name" value="OxRdtase_Mopterin-bd_dom"/>
</dbReference>
<dbReference type="STRING" id="1715691.TA5113_01132"/>
<reference evidence="4" key="1">
    <citation type="submission" date="2015-09" db="EMBL/GenBank/DDBJ databases">
        <authorList>
            <person name="Rodrigo-Torres Lidia"/>
            <person name="Arahal R.David."/>
        </authorList>
    </citation>
    <scope>NUCLEOTIDE SEQUENCE [LARGE SCALE GENOMIC DNA]</scope>
    <source>
        <strain evidence="4">CECT 5114</strain>
    </source>
</reference>
<proteinExistence type="predicted"/>